<evidence type="ECO:0000313" key="2">
    <source>
        <dbReference type="EMBL" id="EUA86025.1"/>
    </source>
</evidence>
<evidence type="ECO:0000313" key="3">
    <source>
        <dbReference type="Proteomes" id="UP000020681"/>
    </source>
</evidence>
<proteinExistence type="predicted"/>
<dbReference type="EMBL" id="JAOL01000186">
    <property type="protein sequence ID" value="EUA86025.1"/>
    <property type="molecule type" value="Genomic_DNA"/>
</dbReference>
<feature type="domain" description="PPE family C-terminal" evidence="1">
    <location>
        <begin position="98"/>
        <end position="176"/>
    </location>
</feature>
<gene>
    <name evidence="2" type="ORF">I551_7549</name>
</gene>
<evidence type="ECO:0000259" key="1">
    <source>
        <dbReference type="Pfam" id="PF12484"/>
    </source>
</evidence>
<organism evidence="2 3">
    <name type="scientific">Mycobacterium ulcerans str. Harvey</name>
    <dbReference type="NCBI Taxonomy" id="1299332"/>
    <lineage>
        <taxon>Bacteria</taxon>
        <taxon>Bacillati</taxon>
        <taxon>Actinomycetota</taxon>
        <taxon>Actinomycetes</taxon>
        <taxon>Mycobacteriales</taxon>
        <taxon>Mycobacteriaceae</taxon>
        <taxon>Mycobacterium</taxon>
        <taxon>Mycobacterium ulcerans group</taxon>
    </lineage>
</organism>
<keyword evidence="3" id="KW-1185">Reference proteome</keyword>
<protein>
    <submittedName>
        <fullName evidence="2">Polymorphic PE/PPE family protein</fullName>
    </submittedName>
</protein>
<accession>A0ABP3A8S9</accession>
<comment type="caution">
    <text evidence="2">The sequence shown here is derived from an EMBL/GenBank/DDBJ whole genome shotgun (WGS) entry which is preliminary data.</text>
</comment>
<name>A0ABP3A8S9_MYCUL</name>
<dbReference type="Proteomes" id="UP000020681">
    <property type="component" value="Unassembled WGS sequence"/>
</dbReference>
<sequence length="180" mass="17285">MGLASPITSAIDATGLGGIIQDIEDFLGIPFVANVINGAVNTAAWYTTATIPTAIFLANALNTGAPVIAAEGAIEAAEGAAAATAGLANTVTPTGVGAALGEATLVGKLAVPTSWSNALPETAATTGALGGSGWTVPEEAAPVSGVAGVPGMAAAAKGAGAYAGPRYGFKPIVMPKQVVV</sequence>
<reference evidence="2 3" key="1">
    <citation type="submission" date="2014-01" db="EMBL/GenBank/DDBJ databases">
        <authorList>
            <person name="Dobos K."/>
            <person name="Lenaerts A."/>
            <person name="Ordway D."/>
            <person name="DeGroote M.A."/>
            <person name="Parker T."/>
            <person name="Sizemore C."/>
            <person name="Tallon L.J."/>
            <person name="Sadzewicz L.K."/>
            <person name="Sengamalay N."/>
            <person name="Fraser C.M."/>
            <person name="Hine E."/>
            <person name="Shefchek K.A."/>
            <person name="Das S.P."/>
            <person name="Tettelin H."/>
        </authorList>
    </citation>
    <scope>NUCLEOTIDE SEQUENCE [LARGE SCALE GENOMIC DNA]</scope>
    <source>
        <strain evidence="2 3">Harvey</strain>
    </source>
</reference>
<dbReference type="Pfam" id="PF12484">
    <property type="entry name" value="PPE-SVP"/>
    <property type="match status" value="1"/>
</dbReference>
<dbReference type="InterPro" id="IPR022171">
    <property type="entry name" value="PPE_C"/>
</dbReference>